<reference evidence="2 3" key="1">
    <citation type="journal article" date="2019" name="Nat. Ecol. Evol.">
        <title>Megaphylogeny resolves global patterns of mushroom evolution.</title>
        <authorList>
            <person name="Varga T."/>
            <person name="Krizsan K."/>
            <person name="Foldi C."/>
            <person name="Dima B."/>
            <person name="Sanchez-Garcia M."/>
            <person name="Sanchez-Ramirez S."/>
            <person name="Szollosi G.J."/>
            <person name="Szarkandi J.G."/>
            <person name="Papp V."/>
            <person name="Albert L."/>
            <person name="Andreopoulos W."/>
            <person name="Angelini C."/>
            <person name="Antonin V."/>
            <person name="Barry K.W."/>
            <person name="Bougher N.L."/>
            <person name="Buchanan P."/>
            <person name="Buyck B."/>
            <person name="Bense V."/>
            <person name="Catcheside P."/>
            <person name="Chovatia M."/>
            <person name="Cooper J."/>
            <person name="Damon W."/>
            <person name="Desjardin D."/>
            <person name="Finy P."/>
            <person name="Geml J."/>
            <person name="Haridas S."/>
            <person name="Hughes K."/>
            <person name="Justo A."/>
            <person name="Karasinski D."/>
            <person name="Kautmanova I."/>
            <person name="Kiss B."/>
            <person name="Kocsube S."/>
            <person name="Kotiranta H."/>
            <person name="LaButti K.M."/>
            <person name="Lechner B.E."/>
            <person name="Liimatainen K."/>
            <person name="Lipzen A."/>
            <person name="Lukacs Z."/>
            <person name="Mihaltcheva S."/>
            <person name="Morgado L.N."/>
            <person name="Niskanen T."/>
            <person name="Noordeloos M.E."/>
            <person name="Ohm R.A."/>
            <person name="Ortiz-Santana B."/>
            <person name="Ovrebo C."/>
            <person name="Racz N."/>
            <person name="Riley R."/>
            <person name="Savchenko A."/>
            <person name="Shiryaev A."/>
            <person name="Soop K."/>
            <person name="Spirin V."/>
            <person name="Szebenyi C."/>
            <person name="Tomsovsky M."/>
            <person name="Tulloss R.E."/>
            <person name="Uehling J."/>
            <person name="Grigoriev I.V."/>
            <person name="Vagvolgyi C."/>
            <person name="Papp T."/>
            <person name="Martin F.M."/>
            <person name="Miettinen O."/>
            <person name="Hibbett D.S."/>
            <person name="Nagy L.G."/>
        </authorList>
    </citation>
    <scope>NUCLEOTIDE SEQUENCE [LARGE SCALE GENOMIC DNA]</scope>
    <source>
        <strain evidence="2 3">CBS 121175</strain>
    </source>
</reference>
<dbReference type="OrthoDB" id="4951845at2759"/>
<dbReference type="SUPFAM" id="SSF47616">
    <property type="entry name" value="GST C-terminal domain-like"/>
    <property type="match status" value="1"/>
</dbReference>
<dbReference type="PROSITE" id="PS50404">
    <property type="entry name" value="GST_NTER"/>
    <property type="match status" value="1"/>
</dbReference>
<dbReference type="Pfam" id="PF13409">
    <property type="entry name" value="GST_N_2"/>
    <property type="match status" value="1"/>
</dbReference>
<dbReference type="AlphaFoldDB" id="A0A5C3KSD7"/>
<feature type="domain" description="GST N-terminal" evidence="1">
    <location>
        <begin position="7"/>
        <end position="102"/>
    </location>
</feature>
<dbReference type="EMBL" id="ML210234">
    <property type="protein sequence ID" value="TFK22733.1"/>
    <property type="molecule type" value="Genomic_DNA"/>
</dbReference>
<gene>
    <name evidence="2" type="ORF">FA15DRAFT_504978</name>
</gene>
<dbReference type="Proteomes" id="UP000307440">
    <property type="component" value="Unassembled WGS sequence"/>
</dbReference>
<dbReference type="InterPro" id="IPR004045">
    <property type="entry name" value="Glutathione_S-Trfase_N"/>
</dbReference>
<evidence type="ECO:0000313" key="3">
    <source>
        <dbReference type="Proteomes" id="UP000307440"/>
    </source>
</evidence>
<dbReference type="InterPro" id="IPR054416">
    <property type="entry name" value="GST_UstS-like_C"/>
</dbReference>
<proteinExistence type="predicted"/>
<dbReference type="InterPro" id="IPR036249">
    <property type="entry name" value="Thioredoxin-like_sf"/>
</dbReference>
<dbReference type="Gene3D" id="1.20.1050.10">
    <property type="match status" value="1"/>
</dbReference>
<dbReference type="InterPro" id="IPR036282">
    <property type="entry name" value="Glutathione-S-Trfase_C_sf"/>
</dbReference>
<dbReference type="SUPFAM" id="SSF52833">
    <property type="entry name" value="Thioredoxin-like"/>
    <property type="match status" value="1"/>
</dbReference>
<keyword evidence="3" id="KW-1185">Reference proteome</keyword>
<dbReference type="Pfam" id="PF22041">
    <property type="entry name" value="GST_C_7"/>
    <property type="match status" value="1"/>
</dbReference>
<sequence>MITLYDIPSTTPQHPWSPNTWKTRFTLNYKNLPHKTEWIEYPDITALYKAHNIAPTRFFPDGSGYHSLPVIKDEDELTGEATYIAESLEIARYLDKKYPGTPRVVLEEDGTEGAFWETQKAFPDELRAHLFPFYVVGWKGIAGKLSPRSAAHFKTARANDYSAVINPANPVTTIDDLHLSPEEVDERWERVKQSFDEVDGKYFGGKGGEEGSVTWFSGDRISFADFVLGGFLLWIRDALGEESEKWQSLLTWSDGKWKTFLERLGEYQAVN</sequence>
<dbReference type="Gene3D" id="3.40.30.10">
    <property type="entry name" value="Glutaredoxin"/>
    <property type="match status" value="1"/>
</dbReference>
<organism evidence="2 3">
    <name type="scientific">Coprinopsis marcescibilis</name>
    <name type="common">Agaric fungus</name>
    <name type="synonym">Psathyrella marcescibilis</name>
    <dbReference type="NCBI Taxonomy" id="230819"/>
    <lineage>
        <taxon>Eukaryota</taxon>
        <taxon>Fungi</taxon>
        <taxon>Dikarya</taxon>
        <taxon>Basidiomycota</taxon>
        <taxon>Agaricomycotina</taxon>
        <taxon>Agaricomycetes</taxon>
        <taxon>Agaricomycetidae</taxon>
        <taxon>Agaricales</taxon>
        <taxon>Agaricineae</taxon>
        <taxon>Psathyrellaceae</taxon>
        <taxon>Coprinopsis</taxon>
    </lineage>
</organism>
<name>A0A5C3KSD7_COPMA</name>
<evidence type="ECO:0000259" key="1">
    <source>
        <dbReference type="PROSITE" id="PS50404"/>
    </source>
</evidence>
<evidence type="ECO:0000313" key="2">
    <source>
        <dbReference type="EMBL" id="TFK22733.1"/>
    </source>
</evidence>
<accession>A0A5C3KSD7</accession>
<dbReference type="STRING" id="230819.A0A5C3KSD7"/>
<protein>
    <recommendedName>
        <fullName evidence="1">GST N-terminal domain-containing protein</fullName>
    </recommendedName>
</protein>